<evidence type="ECO:0000256" key="2">
    <source>
        <dbReference type="SAM" id="MobiDB-lite"/>
    </source>
</evidence>
<keyword evidence="1" id="KW-0175">Coiled coil</keyword>
<keyword evidence="4" id="KW-1185">Reference proteome</keyword>
<feature type="compositionally biased region" description="Basic and acidic residues" evidence="2">
    <location>
        <begin position="217"/>
        <end position="231"/>
    </location>
</feature>
<feature type="region of interest" description="Disordered" evidence="2">
    <location>
        <begin position="17"/>
        <end position="79"/>
    </location>
</feature>
<dbReference type="Proteomes" id="UP000326757">
    <property type="component" value="Unassembled WGS sequence"/>
</dbReference>
<accession>A0A5N6JVY9</accession>
<dbReference type="OrthoDB" id="3532430at2759"/>
<evidence type="ECO:0000256" key="1">
    <source>
        <dbReference type="SAM" id="Coils"/>
    </source>
</evidence>
<proteinExistence type="predicted"/>
<feature type="region of interest" description="Disordered" evidence="2">
    <location>
        <begin position="217"/>
        <end position="238"/>
    </location>
</feature>
<feature type="coiled-coil region" evidence="1">
    <location>
        <begin position="534"/>
        <end position="568"/>
    </location>
</feature>
<protein>
    <submittedName>
        <fullName evidence="3">Uncharacterized protein</fullName>
    </submittedName>
</protein>
<sequence length="813" mass="91872">MADYDRIIAMEEYQSISSRRKRRSCNGAEIQSRLDSPASTIEISIPVPTTPKRGRPRKKVRFSDPGPNLLQTSPSGLTPFIRKTSISSTKANRRHSAPVRLLNRRQDNEPFAGELQFAPLRQVLDGRVTRRMKRNRLSEETNKIAWEKKHEAKARKSEVYRLKKELEEKDYEMQCIQDEHDAASQLDFEAGASARANPIMAERFQEMEREIEELKAELSQKEERSNAHHDWQTGTQDPFDFDDDDDDDHNMNMGVDGDHFCLNTQDDDADMATNSPCDDHNMMRFDSPFSNAGDSNIASSLHDISLPSPPATIADSSSQKLSCASSSTQANFPDPLNNKLEAQLHDLQAEIKTLTSALALNKENEHRISRKLSTYIPSDQSHDCSTLDSALDSVLTTLTLAQAQVLEREASFNALSNEVTSLGFSTDPETTIKIIVEQFRAARIEFEYLAPGEVTERFANDKLLSMLLERLKNLVEKVKNQDEMIDQYHEQEVILRQRLAARIDALHDVQEELSAVSTAVSRMSKEVAENDISNSRLQNALEGYRNEVSVLESLVDRIEKEHKIAEDDFTREIHNLDDQLQREILRADTFAVELEGKNMIVGELSTRLTAALKTSSELQDLLNEKEGQIFLSDRQNDEDLAERDDRIGELQEELERTTSILKNTQKVVENLRQENSDLKTENEDLDNVAEQLKEQVHKEKRRGKKAVEGMRRQIAGVLDIGKGYLESDGNESSETEAGEFTTNLQVKAPVVRKGQYLDANLARRRSSGGVAESGKKKKRRYDSGLGFLGEEEDEGMSESENMHADGQGLDMLA</sequence>
<feature type="coiled-coil region" evidence="1">
    <location>
        <begin position="647"/>
        <end position="702"/>
    </location>
</feature>
<evidence type="ECO:0000313" key="4">
    <source>
        <dbReference type="Proteomes" id="UP000326757"/>
    </source>
</evidence>
<name>A0A5N6JVY9_MONLA</name>
<comment type="caution">
    <text evidence="3">The sequence shown here is derived from an EMBL/GenBank/DDBJ whole genome shotgun (WGS) entry which is preliminary data.</text>
</comment>
<feature type="region of interest" description="Disordered" evidence="2">
    <location>
        <begin position="764"/>
        <end position="813"/>
    </location>
</feature>
<dbReference type="AlphaFoldDB" id="A0A5N6JVY9"/>
<feature type="compositionally biased region" description="Polar residues" evidence="2">
    <location>
        <begin position="33"/>
        <end position="42"/>
    </location>
</feature>
<organism evidence="3 4">
    <name type="scientific">Monilinia laxa</name>
    <name type="common">Brown rot fungus</name>
    <name type="synonym">Sclerotinia laxa</name>
    <dbReference type="NCBI Taxonomy" id="61186"/>
    <lineage>
        <taxon>Eukaryota</taxon>
        <taxon>Fungi</taxon>
        <taxon>Dikarya</taxon>
        <taxon>Ascomycota</taxon>
        <taxon>Pezizomycotina</taxon>
        <taxon>Leotiomycetes</taxon>
        <taxon>Helotiales</taxon>
        <taxon>Sclerotiniaceae</taxon>
        <taxon>Monilinia</taxon>
    </lineage>
</organism>
<feature type="coiled-coil region" evidence="1">
    <location>
        <begin position="464"/>
        <end position="491"/>
    </location>
</feature>
<dbReference type="EMBL" id="VIGI01000012">
    <property type="protein sequence ID" value="KAB8293079.1"/>
    <property type="molecule type" value="Genomic_DNA"/>
</dbReference>
<reference evidence="3 4" key="1">
    <citation type="submission" date="2019-06" db="EMBL/GenBank/DDBJ databases">
        <title>Genome Sequence of the Brown Rot Fungal Pathogen Monilinia laxa.</title>
        <authorList>
            <person name="De Miccolis Angelini R.M."/>
            <person name="Landi L."/>
            <person name="Abate D."/>
            <person name="Pollastro S."/>
            <person name="Romanazzi G."/>
            <person name="Faretra F."/>
        </authorList>
    </citation>
    <scope>NUCLEOTIDE SEQUENCE [LARGE SCALE GENOMIC DNA]</scope>
    <source>
        <strain evidence="3 4">Mlax316</strain>
    </source>
</reference>
<feature type="coiled-coil region" evidence="1">
    <location>
        <begin position="337"/>
        <end position="364"/>
    </location>
</feature>
<gene>
    <name evidence="3" type="ORF">EYC80_007438</name>
</gene>
<evidence type="ECO:0000313" key="3">
    <source>
        <dbReference type="EMBL" id="KAB8293079.1"/>
    </source>
</evidence>